<dbReference type="EMBL" id="CM042022">
    <property type="protein sequence ID" value="KAI3816774.1"/>
    <property type="molecule type" value="Genomic_DNA"/>
</dbReference>
<evidence type="ECO:0000313" key="2">
    <source>
        <dbReference type="Proteomes" id="UP001056120"/>
    </source>
</evidence>
<protein>
    <submittedName>
        <fullName evidence="1">Uncharacterized protein</fullName>
    </submittedName>
</protein>
<accession>A0ACB9J8C4</accession>
<keyword evidence="2" id="KW-1185">Reference proteome</keyword>
<gene>
    <name evidence="1" type="ORF">L1987_16478</name>
</gene>
<proteinExistence type="predicted"/>
<name>A0ACB9J8C4_9ASTR</name>
<organism evidence="1 2">
    <name type="scientific">Smallanthus sonchifolius</name>
    <dbReference type="NCBI Taxonomy" id="185202"/>
    <lineage>
        <taxon>Eukaryota</taxon>
        <taxon>Viridiplantae</taxon>
        <taxon>Streptophyta</taxon>
        <taxon>Embryophyta</taxon>
        <taxon>Tracheophyta</taxon>
        <taxon>Spermatophyta</taxon>
        <taxon>Magnoliopsida</taxon>
        <taxon>eudicotyledons</taxon>
        <taxon>Gunneridae</taxon>
        <taxon>Pentapetalae</taxon>
        <taxon>asterids</taxon>
        <taxon>campanulids</taxon>
        <taxon>Asterales</taxon>
        <taxon>Asteraceae</taxon>
        <taxon>Asteroideae</taxon>
        <taxon>Heliantheae alliance</taxon>
        <taxon>Millerieae</taxon>
        <taxon>Smallanthus</taxon>
    </lineage>
</organism>
<evidence type="ECO:0000313" key="1">
    <source>
        <dbReference type="EMBL" id="KAI3816774.1"/>
    </source>
</evidence>
<reference evidence="1 2" key="2">
    <citation type="journal article" date="2022" name="Mol. Ecol. Resour.">
        <title>The genomes of chicory, endive, great burdock and yacon provide insights into Asteraceae paleo-polyploidization history and plant inulin production.</title>
        <authorList>
            <person name="Fan W."/>
            <person name="Wang S."/>
            <person name="Wang H."/>
            <person name="Wang A."/>
            <person name="Jiang F."/>
            <person name="Liu H."/>
            <person name="Zhao H."/>
            <person name="Xu D."/>
            <person name="Zhang Y."/>
        </authorList>
    </citation>
    <scope>NUCLEOTIDE SEQUENCE [LARGE SCALE GENOMIC DNA]</scope>
    <source>
        <strain evidence="2">cv. Yunnan</strain>
        <tissue evidence="1">Leaves</tissue>
    </source>
</reference>
<sequence>MEPLGDDELLYIFNKIPRYNLEDKRSFAQVSKRFMKVAYFGKHRLHSCFPDLLFDILPSSPNVRTFHCSKPLSNNHLKLLAQSCPKLKLLDLRPAQDLDPPEPGEFEFEFEFDFDDDGLCAVANACSHLREVYLNRRLHIGDAGIVSLATSCKNLTFLNLKGCIRVTDESLKPIGESGIRNLNLEGCYLITDLGLKYLANGDLKNSLQHLILTECDRISDHGVIHLKQMVHLTELNLSKCGVHVTDPVMVALLSHLPNIEILDLSWLINVTDISLLVIGSKCLNLKEIYLSGCEAITAEGLWAFTGHEALKRLVLFSCYNFSWEDVESVALTCIRLEYLGLMKRIKTPMPETSIDYLRTGNDCCGIDWDEDSHTIFW</sequence>
<comment type="caution">
    <text evidence="1">The sequence shown here is derived from an EMBL/GenBank/DDBJ whole genome shotgun (WGS) entry which is preliminary data.</text>
</comment>
<reference evidence="2" key="1">
    <citation type="journal article" date="2022" name="Mol. Ecol. Resour.">
        <title>The genomes of chicory, endive, great burdock and yacon provide insights into Asteraceae palaeo-polyploidization history and plant inulin production.</title>
        <authorList>
            <person name="Fan W."/>
            <person name="Wang S."/>
            <person name="Wang H."/>
            <person name="Wang A."/>
            <person name="Jiang F."/>
            <person name="Liu H."/>
            <person name="Zhao H."/>
            <person name="Xu D."/>
            <person name="Zhang Y."/>
        </authorList>
    </citation>
    <scope>NUCLEOTIDE SEQUENCE [LARGE SCALE GENOMIC DNA]</scope>
    <source>
        <strain evidence="2">cv. Yunnan</strain>
    </source>
</reference>
<dbReference type="Proteomes" id="UP001056120">
    <property type="component" value="Linkage Group LG05"/>
</dbReference>